<comment type="caution">
    <text evidence="2">The sequence shown here is derived from an EMBL/GenBank/DDBJ whole genome shotgun (WGS) entry which is preliminary data.</text>
</comment>
<evidence type="ECO:0008006" key="4">
    <source>
        <dbReference type="Google" id="ProtNLM"/>
    </source>
</evidence>
<dbReference type="Proteomes" id="UP000799764">
    <property type="component" value="Unassembled WGS sequence"/>
</dbReference>
<keyword evidence="1" id="KW-1133">Transmembrane helix</keyword>
<gene>
    <name evidence="2" type="ORF">P171DRAFT_326972</name>
</gene>
<sequence length="110" mass="12601">LNQIAVPGVYLLIFFLGYPSQILFCYLDPAPLTRNELYISNVVLVLIYITYTKSVFVDPGTIPKSFGQDDKKEHEIGSERRGDGLKRTKWCRKCDAAKPPRAHHCKECKR</sequence>
<name>A0A9P4PE29_9PLEO</name>
<feature type="transmembrane region" description="Helical" evidence="1">
    <location>
        <begin position="38"/>
        <end position="56"/>
    </location>
</feature>
<dbReference type="EMBL" id="MU001504">
    <property type="protein sequence ID" value="KAF2442290.1"/>
    <property type="molecule type" value="Genomic_DNA"/>
</dbReference>
<dbReference type="InterPro" id="IPR039859">
    <property type="entry name" value="PFA4/ZDH16/20/ERF2-like"/>
</dbReference>
<reference evidence="2" key="1">
    <citation type="journal article" date="2020" name="Stud. Mycol.">
        <title>101 Dothideomycetes genomes: a test case for predicting lifestyles and emergence of pathogens.</title>
        <authorList>
            <person name="Haridas S."/>
            <person name="Albert R."/>
            <person name="Binder M."/>
            <person name="Bloem J."/>
            <person name="Labutti K."/>
            <person name="Salamov A."/>
            <person name="Andreopoulos B."/>
            <person name="Baker S."/>
            <person name="Barry K."/>
            <person name="Bills G."/>
            <person name="Bluhm B."/>
            <person name="Cannon C."/>
            <person name="Castanera R."/>
            <person name="Culley D."/>
            <person name="Daum C."/>
            <person name="Ezra D."/>
            <person name="Gonzalez J."/>
            <person name="Henrissat B."/>
            <person name="Kuo A."/>
            <person name="Liang C."/>
            <person name="Lipzen A."/>
            <person name="Lutzoni F."/>
            <person name="Magnuson J."/>
            <person name="Mondo S."/>
            <person name="Nolan M."/>
            <person name="Ohm R."/>
            <person name="Pangilinan J."/>
            <person name="Park H.-J."/>
            <person name="Ramirez L."/>
            <person name="Alfaro M."/>
            <person name="Sun H."/>
            <person name="Tritt A."/>
            <person name="Yoshinaga Y."/>
            <person name="Zwiers L.-H."/>
            <person name="Turgeon B."/>
            <person name="Goodwin S."/>
            <person name="Spatafora J."/>
            <person name="Crous P."/>
            <person name="Grigoriev I."/>
        </authorList>
    </citation>
    <scope>NUCLEOTIDE SEQUENCE</scope>
    <source>
        <strain evidence="2">CBS 690.94</strain>
    </source>
</reference>
<dbReference type="PANTHER" id="PTHR12246">
    <property type="entry name" value="PALMITOYLTRANSFERASE ZDHHC16"/>
    <property type="match status" value="1"/>
</dbReference>
<dbReference type="AlphaFoldDB" id="A0A9P4PE29"/>
<evidence type="ECO:0000256" key="1">
    <source>
        <dbReference type="SAM" id="Phobius"/>
    </source>
</evidence>
<feature type="non-terminal residue" evidence="2">
    <location>
        <position position="1"/>
    </location>
</feature>
<feature type="transmembrane region" description="Helical" evidence="1">
    <location>
        <begin position="6"/>
        <end position="26"/>
    </location>
</feature>
<dbReference type="GO" id="GO:0016409">
    <property type="term" value="F:palmitoyltransferase activity"/>
    <property type="evidence" value="ECO:0007669"/>
    <property type="project" value="InterPro"/>
</dbReference>
<keyword evidence="1" id="KW-0472">Membrane</keyword>
<organism evidence="2 3">
    <name type="scientific">Karstenula rhodostoma CBS 690.94</name>
    <dbReference type="NCBI Taxonomy" id="1392251"/>
    <lineage>
        <taxon>Eukaryota</taxon>
        <taxon>Fungi</taxon>
        <taxon>Dikarya</taxon>
        <taxon>Ascomycota</taxon>
        <taxon>Pezizomycotina</taxon>
        <taxon>Dothideomycetes</taxon>
        <taxon>Pleosporomycetidae</taxon>
        <taxon>Pleosporales</taxon>
        <taxon>Massarineae</taxon>
        <taxon>Didymosphaeriaceae</taxon>
        <taxon>Karstenula</taxon>
    </lineage>
</organism>
<protein>
    <recommendedName>
        <fullName evidence="4">Protein S-acyltransferase</fullName>
    </recommendedName>
</protein>
<keyword evidence="3" id="KW-1185">Reference proteome</keyword>
<feature type="non-terminal residue" evidence="2">
    <location>
        <position position="110"/>
    </location>
</feature>
<accession>A0A9P4PE29</accession>
<dbReference type="PROSITE" id="PS50216">
    <property type="entry name" value="DHHC"/>
    <property type="match status" value="1"/>
</dbReference>
<evidence type="ECO:0000313" key="3">
    <source>
        <dbReference type="Proteomes" id="UP000799764"/>
    </source>
</evidence>
<proteinExistence type="predicted"/>
<evidence type="ECO:0000313" key="2">
    <source>
        <dbReference type="EMBL" id="KAF2442290.1"/>
    </source>
</evidence>
<dbReference type="OrthoDB" id="331948at2759"/>
<keyword evidence="1" id="KW-0812">Transmembrane</keyword>